<keyword evidence="2" id="KW-1185">Reference proteome</keyword>
<name>A0AAD7RPE7_9TELE</name>
<dbReference type="EMBL" id="JAINUG010000205">
    <property type="protein sequence ID" value="KAJ8387845.1"/>
    <property type="molecule type" value="Genomic_DNA"/>
</dbReference>
<organism evidence="1 2">
    <name type="scientific">Aldrovandia affinis</name>
    <dbReference type="NCBI Taxonomy" id="143900"/>
    <lineage>
        <taxon>Eukaryota</taxon>
        <taxon>Metazoa</taxon>
        <taxon>Chordata</taxon>
        <taxon>Craniata</taxon>
        <taxon>Vertebrata</taxon>
        <taxon>Euteleostomi</taxon>
        <taxon>Actinopterygii</taxon>
        <taxon>Neopterygii</taxon>
        <taxon>Teleostei</taxon>
        <taxon>Notacanthiformes</taxon>
        <taxon>Halosauridae</taxon>
        <taxon>Aldrovandia</taxon>
    </lineage>
</organism>
<dbReference type="Proteomes" id="UP001221898">
    <property type="component" value="Unassembled WGS sequence"/>
</dbReference>
<proteinExistence type="predicted"/>
<comment type="caution">
    <text evidence="1">The sequence shown here is derived from an EMBL/GenBank/DDBJ whole genome shotgun (WGS) entry which is preliminary data.</text>
</comment>
<dbReference type="AlphaFoldDB" id="A0AAD7RPE7"/>
<reference evidence="1" key="1">
    <citation type="journal article" date="2023" name="Science">
        <title>Genome structures resolve the early diversification of teleost fishes.</title>
        <authorList>
            <person name="Parey E."/>
            <person name="Louis A."/>
            <person name="Montfort J."/>
            <person name="Bouchez O."/>
            <person name="Roques C."/>
            <person name="Iampietro C."/>
            <person name="Lluch J."/>
            <person name="Castinel A."/>
            <person name="Donnadieu C."/>
            <person name="Desvignes T."/>
            <person name="Floi Bucao C."/>
            <person name="Jouanno E."/>
            <person name="Wen M."/>
            <person name="Mejri S."/>
            <person name="Dirks R."/>
            <person name="Jansen H."/>
            <person name="Henkel C."/>
            <person name="Chen W.J."/>
            <person name="Zahm M."/>
            <person name="Cabau C."/>
            <person name="Klopp C."/>
            <person name="Thompson A.W."/>
            <person name="Robinson-Rechavi M."/>
            <person name="Braasch I."/>
            <person name="Lecointre G."/>
            <person name="Bobe J."/>
            <person name="Postlethwait J.H."/>
            <person name="Berthelot C."/>
            <person name="Roest Crollius H."/>
            <person name="Guiguen Y."/>
        </authorList>
    </citation>
    <scope>NUCLEOTIDE SEQUENCE</scope>
    <source>
        <strain evidence="1">NC1722</strain>
    </source>
</reference>
<evidence type="ECO:0000313" key="1">
    <source>
        <dbReference type="EMBL" id="KAJ8387845.1"/>
    </source>
</evidence>
<sequence>MQVAHLVQFTRARFHRHVGALLTWYLSNSFCAEPFTLRLPRARLSGACYVPAIVPFGVCPRCLLSVARDPESNSACNNGAFVHYLIERGEVKWNTCCKVLTRIDIRVAPPLPARSALEMWFDGCRHSEETHAPN</sequence>
<accession>A0AAD7RPE7</accession>
<protein>
    <submittedName>
        <fullName evidence="1">Uncharacterized protein</fullName>
    </submittedName>
</protein>
<gene>
    <name evidence="1" type="ORF">AAFF_G00149940</name>
</gene>
<evidence type="ECO:0000313" key="2">
    <source>
        <dbReference type="Proteomes" id="UP001221898"/>
    </source>
</evidence>